<reference evidence="2 3" key="1">
    <citation type="submission" date="2020-03" db="EMBL/GenBank/DDBJ databases">
        <title>Roseomonas selenitidurans sp. nov. isolated from soil.</title>
        <authorList>
            <person name="Liu H."/>
        </authorList>
    </citation>
    <scope>NUCLEOTIDE SEQUENCE [LARGE SCALE GENOMIC DNA]</scope>
    <source>
        <strain evidence="2 3">JCM 15073</strain>
    </source>
</reference>
<comment type="caution">
    <text evidence="2">The sequence shown here is derived from an EMBL/GenBank/DDBJ whole genome shotgun (WGS) entry which is preliminary data.</text>
</comment>
<feature type="transmembrane region" description="Helical" evidence="1">
    <location>
        <begin position="39"/>
        <end position="58"/>
    </location>
</feature>
<organism evidence="2 3">
    <name type="scientific">Falsiroseomonas frigidaquae</name>
    <dbReference type="NCBI Taxonomy" id="487318"/>
    <lineage>
        <taxon>Bacteria</taxon>
        <taxon>Pseudomonadati</taxon>
        <taxon>Pseudomonadota</taxon>
        <taxon>Alphaproteobacteria</taxon>
        <taxon>Acetobacterales</taxon>
        <taxon>Roseomonadaceae</taxon>
        <taxon>Falsiroseomonas</taxon>
    </lineage>
</organism>
<keyword evidence="1" id="KW-0812">Transmembrane</keyword>
<keyword evidence="1" id="KW-0472">Membrane</keyword>
<gene>
    <name evidence="2" type="ORF">HB662_26290</name>
</gene>
<evidence type="ECO:0000256" key="1">
    <source>
        <dbReference type="SAM" id="Phobius"/>
    </source>
</evidence>
<accession>A0ABX1F7E7</accession>
<dbReference type="EMBL" id="JAAVTX010000009">
    <property type="protein sequence ID" value="NKE48313.1"/>
    <property type="molecule type" value="Genomic_DNA"/>
</dbReference>
<sequence>MIFVLVLAHLAVSWLHIQSGRDHLLGLTSRLQFLTESSIPAFFSAVMLVAAAAIAALLARVDAARDARIWTFITLLLLYMAVDEATSIHEVFNNLGDRQAEDGALFYVWVVPFGALALICAGILLPFWWRLPPGTKWWLAGAAALFITSAIGMELPESVVVAQYGEEAAFMRWDFIAMVTVEEAGEMLAVAMAIRALLHHLASLRGDSATLRVSLP</sequence>
<feature type="transmembrane region" description="Helical" evidence="1">
    <location>
        <begin position="104"/>
        <end position="125"/>
    </location>
</feature>
<feature type="transmembrane region" description="Helical" evidence="1">
    <location>
        <begin position="137"/>
        <end position="155"/>
    </location>
</feature>
<dbReference type="Proteomes" id="UP000765160">
    <property type="component" value="Unassembled WGS sequence"/>
</dbReference>
<keyword evidence="1" id="KW-1133">Transmembrane helix</keyword>
<evidence type="ECO:0000313" key="2">
    <source>
        <dbReference type="EMBL" id="NKE48313.1"/>
    </source>
</evidence>
<evidence type="ECO:0000313" key="3">
    <source>
        <dbReference type="Proteomes" id="UP000765160"/>
    </source>
</evidence>
<name>A0ABX1F7E7_9PROT</name>
<protein>
    <submittedName>
        <fullName evidence="2">Uncharacterized protein</fullName>
    </submittedName>
</protein>
<proteinExistence type="predicted"/>
<keyword evidence="3" id="KW-1185">Reference proteome</keyword>
<dbReference type="RefSeq" id="WP_168054581.1">
    <property type="nucleotide sequence ID" value="NZ_JAATJR010000009.1"/>
</dbReference>